<dbReference type="Pfam" id="PF07437">
    <property type="entry name" value="YfaZ"/>
    <property type="match status" value="1"/>
</dbReference>
<dbReference type="Proteomes" id="UP000646745">
    <property type="component" value="Unassembled WGS sequence"/>
</dbReference>
<keyword evidence="1" id="KW-0732">Signal</keyword>
<keyword evidence="3" id="KW-1185">Reference proteome</keyword>
<gene>
    <name evidence="2" type="ORF">GCM10009038_11330</name>
</gene>
<feature type="signal peptide" evidence="1">
    <location>
        <begin position="1"/>
        <end position="27"/>
    </location>
</feature>
<organism evidence="2 3">
    <name type="scientific">Salinicola rhizosphaerae</name>
    <dbReference type="NCBI Taxonomy" id="1443141"/>
    <lineage>
        <taxon>Bacteria</taxon>
        <taxon>Pseudomonadati</taxon>
        <taxon>Pseudomonadota</taxon>
        <taxon>Gammaproteobacteria</taxon>
        <taxon>Oceanospirillales</taxon>
        <taxon>Halomonadaceae</taxon>
        <taxon>Salinicola</taxon>
    </lineage>
</organism>
<dbReference type="SUPFAM" id="SSF56935">
    <property type="entry name" value="Porins"/>
    <property type="match status" value="1"/>
</dbReference>
<evidence type="ECO:0000313" key="3">
    <source>
        <dbReference type="Proteomes" id="UP000646745"/>
    </source>
</evidence>
<name>A0ABQ3DZW0_9GAMM</name>
<evidence type="ECO:0000313" key="2">
    <source>
        <dbReference type="EMBL" id="GHB14641.1"/>
    </source>
</evidence>
<dbReference type="RefSeq" id="WP_189443660.1">
    <property type="nucleotide sequence ID" value="NZ_BMZI01000002.1"/>
</dbReference>
<evidence type="ECO:0008006" key="4">
    <source>
        <dbReference type="Google" id="ProtNLM"/>
    </source>
</evidence>
<evidence type="ECO:0000256" key="1">
    <source>
        <dbReference type="SAM" id="SignalP"/>
    </source>
</evidence>
<accession>A0ABQ3DZW0</accession>
<feature type="chain" id="PRO_5047285429" description="YfaZ" evidence="1">
    <location>
        <begin position="28"/>
        <end position="188"/>
    </location>
</feature>
<sequence>MINRSIKALGVALGTATVFLASQQAMALSISANGGDNSFGAEASQTIFPSIRAGVGYLNTDDSGHNAKAYSGSLMFSPYLPGLDLSVGARYQYQDTHYGNGGGVGLGGSAFVDTPIPLTSIGAYGFYTPDGMTSGDIEKSYEYGAQARVNLISQTYAYVGYRYLRTDFDNDDDHTLDSGPVLGVSVGF</sequence>
<proteinExistence type="predicted"/>
<comment type="caution">
    <text evidence="2">The sequence shown here is derived from an EMBL/GenBank/DDBJ whole genome shotgun (WGS) entry which is preliminary data.</text>
</comment>
<dbReference type="EMBL" id="BMZI01000002">
    <property type="protein sequence ID" value="GHB14641.1"/>
    <property type="molecule type" value="Genomic_DNA"/>
</dbReference>
<protein>
    <recommendedName>
        <fullName evidence="4">YfaZ</fullName>
    </recommendedName>
</protein>
<dbReference type="InterPro" id="IPR009998">
    <property type="entry name" value="YfaZ"/>
</dbReference>
<reference evidence="3" key="1">
    <citation type="journal article" date="2019" name="Int. J. Syst. Evol. Microbiol.">
        <title>The Global Catalogue of Microorganisms (GCM) 10K type strain sequencing project: providing services to taxonomists for standard genome sequencing and annotation.</title>
        <authorList>
            <consortium name="The Broad Institute Genomics Platform"/>
            <consortium name="The Broad Institute Genome Sequencing Center for Infectious Disease"/>
            <person name="Wu L."/>
            <person name="Ma J."/>
        </authorList>
    </citation>
    <scope>NUCLEOTIDE SEQUENCE [LARGE SCALE GENOMIC DNA]</scope>
    <source>
        <strain evidence="3">KCTC 32998</strain>
    </source>
</reference>